<keyword evidence="6" id="KW-0472">Membrane</keyword>
<dbReference type="PANTHER" id="PTHR13055">
    <property type="entry name" value="TUMOR ENDOTHELIAL MARKER 7 RELATED"/>
    <property type="match status" value="1"/>
</dbReference>
<feature type="compositionally biased region" description="Polar residues" evidence="5">
    <location>
        <begin position="135"/>
        <end position="144"/>
    </location>
</feature>
<dbReference type="PANTHER" id="PTHR13055:SF12">
    <property type="entry name" value="LD40707P"/>
    <property type="match status" value="1"/>
</dbReference>
<reference evidence="7 8" key="1">
    <citation type="submission" date="2024-01" db="EMBL/GenBank/DDBJ databases">
        <title>The genome of the rayed Mediterranean limpet Patella caerulea (Linnaeus, 1758).</title>
        <authorList>
            <person name="Anh-Thu Weber A."/>
            <person name="Halstead-Nussloch G."/>
        </authorList>
    </citation>
    <scope>NUCLEOTIDE SEQUENCE [LARGE SCALE GENOMIC DNA]</scope>
    <source>
        <strain evidence="7">AATW-2023a</strain>
        <tissue evidence="7">Whole specimen</tissue>
    </source>
</reference>
<dbReference type="GO" id="GO:0016020">
    <property type="term" value="C:membrane"/>
    <property type="evidence" value="ECO:0007669"/>
    <property type="project" value="UniProtKB-SubCell"/>
</dbReference>
<name>A0AAN8G1C8_PATCE</name>
<evidence type="ECO:0000313" key="8">
    <source>
        <dbReference type="Proteomes" id="UP001347796"/>
    </source>
</evidence>
<dbReference type="EMBL" id="JAZGQO010000021">
    <property type="protein sequence ID" value="KAK6165908.1"/>
    <property type="molecule type" value="Genomic_DNA"/>
</dbReference>
<dbReference type="AlphaFoldDB" id="A0AAN8G1C8"/>
<evidence type="ECO:0000256" key="5">
    <source>
        <dbReference type="SAM" id="MobiDB-lite"/>
    </source>
</evidence>
<evidence type="ECO:0000256" key="4">
    <source>
        <dbReference type="ARBA" id="ARBA00022989"/>
    </source>
</evidence>
<feature type="transmembrane region" description="Helical" evidence="6">
    <location>
        <begin position="528"/>
        <end position="554"/>
    </location>
</feature>
<gene>
    <name evidence="7" type="ORF">SNE40_022722</name>
</gene>
<feature type="region of interest" description="Disordered" evidence="5">
    <location>
        <begin position="56"/>
        <end position="144"/>
    </location>
</feature>
<dbReference type="InterPro" id="IPR031152">
    <property type="entry name" value="PLXDC"/>
</dbReference>
<evidence type="ECO:0000313" key="7">
    <source>
        <dbReference type="EMBL" id="KAK6165908.1"/>
    </source>
</evidence>
<keyword evidence="2 6" id="KW-0812">Transmembrane</keyword>
<evidence type="ECO:0000256" key="6">
    <source>
        <dbReference type="SAM" id="Phobius"/>
    </source>
</evidence>
<evidence type="ECO:0000256" key="2">
    <source>
        <dbReference type="ARBA" id="ARBA00022692"/>
    </source>
</evidence>
<proteinExistence type="predicted"/>
<feature type="compositionally biased region" description="Basic and acidic residues" evidence="5">
    <location>
        <begin position="123"/>
        <end position="133"/>
    </location>
</feature>
<keyword evidence="3" id="KW-0732">Signal</keyword>
<accession>A0AAN8G1C8</accession>
<protein>
    <recommendedName>
        <fullName evidence="9">Plexin domain-containing protein 2</fullName>
    </recommendedName>
</protein>
<comment type="subcellular location">
    <subcellularLocation>
        <location evidence="1">Membrane</location>
        <topology evidence="1">Single-pass type I membrane protein</topology>
    </subcellularLocation>
</comment>
<evidence type="ECO:0008006" key="9">
    <source>
        <dbReference type="Google" id="ProtNLM"/>
    </source>
</evidence>
<organism evidence="7 8">
    <name type="scientific">Patella caerulea</name>
    <name type="common">Rayed Mediterranean limpet</name>
    <dbReference type="NCBI Taxonomy" id="87958"/>
    <lineage>
        <taxon>Eukaryota</taxon>
        <taxon>Metazoa</taxon>
        <taxon>Spiralia</taxon>
        <taxon>Lophotrochozoa</taxon>
        <taxon>Mollusca</taxon>
        <taxon>Gastropoda</taxon>
        <taxon>Patellogastropoda</taxon>
        <taxon>Patelloidea</taxon>
        <taxon>Patellidae</taxon>
        <taxon>Patella</taxon>
    </lineage>
</organism>
<evidence type="ECO:0000256" key="3">
    <source>
        <dbReference type="ARBA" id="ARBA00022729"/>
    </source>
</evidence>
<feature type="compositionally biased region" description="Low complexity" evidence="5">
    <location>
        <begin position="97"/>
        <end position="122"/>
    </location>
</feature>
<feature type="compositionally biased region" description="Low complexity" evidence="5">
    <location>
        <begin position="64"/>
        <end position="82"/>
    </location>
</feature>
<dbReference type="Proteomes" id="UP001347796">
    <property type="component" value="Unassembled WGS sequence"/>
</dbReference>
<sequence>MAEVSTPCRCLFRLFFLITTFMLISTTCLDVEYKLHISPDHRQTLVEHQSLESNHRYKRQANETAPVPSTSTSAPSTGQSSPVPATEKATSVPVTEKSSPVPVVNSSPPTSTVKPSTTTETKTTVKADVKKDSTSSPAQTTTPLSTIIEDDHSYYQSKVLPDSIDEHWIDLPTSNQHKTLSKSHRTAVTIDLNFPFRFYGHNITNVTVATGGFLYTSPFLHQWLTATQYIAPLMANFDTRLSNASGVYYDNSGDRFIVQWKSVQLQDQNDTNPFEFEVILSSDGVIKFLYKTIPLAVSSISDSSHPVKIGLSDAFYIDSYLQQYGIRRRTIYEYHRVAFTTDKVRSGTVIILSPLPTCNTISDCGECIIHQNVKFQCNWCQKVGRCSDGIDWHRQSWLEKGCKDLDNNKKQCPAKTPVMSTTTQNIPTSTTKKILSTTTKEQLTTTVKTEQLTTTEKLFLTTTEKPQSTTTKAIATSSTKEKITTGKHTVVTVIAKLTSSSNEALTSTTKAAGDSDTVKAYVSASQGFPVAAVVAIIFILILIIALGVWLFYAYTHPTSTSGMWLLENRPSQMKEKLAKMTFWKKTTSAGTQYQVESTA</sequence>
<keyword evidence="8" id="KW-1185">Reference proteome</keyword>
<evidence type="ECO:0000256" key="1">
    <source>
        <dbReference type="ARBA" id="ARBA00004479"/>
    </source>
</evidence>
<keyword evidence="4 6" id="KW-1133">Transmembrane helix</keyword>
<comment type="caution">
    <text evidence="7">The sequence shown here is derived from an EMBL/GenBank/DDBJ whole genome shotgun (WGS) entry which is preliminary data.</text>
</comment>